<feature type="non-terminal residue" evidence="1">
    <location>
        <position position="1"/>
    </location>
</feature>
<gene>
    <name evidence="1" type="ORF">S12H4_48246</name>
</gene>
<reference evidence="1" key="1">
    <citation type="journal article" date="2014" name="Front. Microbiol.">
        <title>High frequency of phylogenetically diverse reductive dehalogenase-homologous genes in deep subseafloor sedimentary metagenomes.</title>
        <authorList>
            <person name="Kawai M."/>
            <person name="Futagami T."/>
            <person name="Toyoda A."/>
            <person name="Takaki Y."/>
            <person name="Nishi S."/>
            <person name="Hori S."/>
            <person name="Arai W."/>
            <person name="Tsubouchi T."/>
            <person name="Morono Y."/>
            <person name="Uchiyama I."/>
            <person name="Ito T."/>
            <person name="Fujiyama A."/>
            <person name="Inagaki F."/>
            <person name="Takami H."/>
        </authorList>
    </citation>
    <scope>NUCLEOTIDE SEQUENCE</scope>
    <source>
        <strain evidence="1">Expedition CK06-06</strain>
    </source>
</reference>
<evidence type="ECO:0000313" key="1">
    <source>
        <dbReference type="EMBL" id="GAJ03360.1"/>
    </source>
</evidence>
<dbReference type="EMBL" id="BARW01030131">
    <property type="protein sequence ID" value="GAJ03360.1"/>
    <property type="molecule type" value="Genomic_DNA"/>
</dbReference>
<proteinExistence type="predicted"/>
<organism evidence="1">
    <name type="scientific">marine sediment metagenome</name>
    <dbReference type="NCBI Taxonomy" id="412755"/>
    <lineage>
        <taxon>unclassified sequences</taxon>
        <taxon>metagenomes</taxon>
        <taxon>ecological metagenomes</taxon>
    </lineage>
</organism>
<comment type="caution">
    <text evidence="1">The sequence shown here is derived from an EMBL/GenBank/DDBJ whole genome shotgun (WGS) entry which is preliminary data.</text>
</comment>
<accession>X1VBK9</accession>
<name>X1VBK9_9ZZZZ</name>
<dbReference type="AlphaFoldDB" id="X1VBK9"/>
<feature type="non-terminal residue" evidence="1">
    <location>
        <position position="250"/>
    </location>
</feature>
<sequence length="250" mass="28566">NPGNNPLPQEVPDKKGFTIPRWNVLGYLENVGQQNAKTPNGVVTELLLDIVNSITNYRNEAGKRIENYRTDQIIVKIIFTLPIENITKEHIEFIGIALKSKWDTTLVTAEIGKTVLPKLVNNKAKELVSKLLDVILAYQKGNKEITDEYTSVMDDYWLNEALKRHEPAIAKLCGIEAAKIAINKIKSIVNEDKSQFNNIWITTIEDHPQTSFPDQYECQLVHFVRDMFEHSESVKINEDINNLLKEEHSI</sequence>
<protein>
    <submittedName>
        <fullName evidence="1">Uncharacterized protein</fullName>
    </submittedName>
</protein>